<reference evidence="8" key="1">
    <citation type="submission" date="2020-09" db="EMBL/GenBank/DDBJ databases">
        <authorList>
            <person name="Kikuchi T."/>
        </authorList>
    </citation>
    <scope>NUCLEOTIDE SEQUENCE</scope>
    <source>
        <strain evidence="8">SH1</strain>
    </source>
</reference>
<comment type="similarity">
    <text evidence="2 7">Belongs to the ferroportin (FP) (TC 2.A.100) family. SLC40A subfamily.</text>
</comment>
<dbReference type="GO" id="GO:0005381">
    <property type="term" value="F:iron ion transmembrane transporter activity"/>
    <property type="evidence" value="ECO:0007669"/>
    <property type="project" value="UniProtKB-UniRule"/>
</dbReference>
<evidence type="ECO:0000256" key="1">
    <source>
        <dbReference type="ARBA" id="ARBA00004141"/>
    </source>
</evidence>
<keyword evidence="9" id="KW-1185">Reference proteome</keyword>
<evidence type="ECO:0000256" key="3">
    <source>
        <dbReference type="ARBA" id="ARBA00022448"/>
    </source>
</evidence>
<feature type="transmembrane region" description="Helical" evidence="7">
    <location>
        <begin position="48"/>
        <end position="66"/>
    </location>
</feature>
<dbReference type="EMBL" id="CAJFDH010000006">
    <property type="protein sequence ID" value="CAD5231055.1"/>
    <property type="molecule type" value="Genomic_DNA"/>
</dbReference>
<dbReference type="Proteomes" id="UP000783686">
    <property type="component" value="Unassembled WGS sequence"/>
</dbReference>
<keyword evidence="4 7" id="KW-0812">Transmembrane</keyword>
<feature type="transmembrane region" description="Helical" evidence="7">
    <location>
        <begin position="291"/>
        <end position="312"/>
    </location>
</feature>
<comment type="function">
    <text evidence="7">May be involved in iron transport and iron homeostasis.</text>
</comment>
<keyword evidence="3 7" id="KW-0813">Transport</keyword>
<feature type="transmembrane region" description="Helical" evidence="7">
    <location>
        <begin position="12"/>
        <end position="36"/>
    </location>
</feature>
<feature type="transmembrane region" description="Helical" evidence="7">
    <location>
        <begin position="78"/>
        <end position="102"/>
    </location>
</feature>
<name>A0A811LRI9_9BILA</name>
<keyword evidence="5 7" id="KW-1133">Transmembrane helix</keyword>
<feature type="transmembrane region" description="Helical" evidence="7">
    <location>
        <begin position="324"/>
        <end position="343"/>
    </location>
</feature>
<gene>
    <name evidence="8" type="ORF">BOKJ2_LOCUS14450</name>
</gene>
<feature type="transmembrane region" description="Helical" evidence="7">
    <location>
        <begin position="413"/>
        <end position="433"/>
    </location>
</feature>
<dbReference type="Pfam" id="PF06963">
    <property type="entry name" value="FPN1"/>
    <property type="match status" value="1"/>
</dbReference>
<accession>A0A811LRI9</accession>
<dbReference type="SUPFAM" id="SSF103473">
    <property type="entry name" value="MFS general substrate transporter"/>
    <property type="match status" value="1"/>
</dbReference>
<organism evidence="8 9">
    <name type="scientific">Bursaphelenchus okinawaensis</name>
    <dbReference type="NCBI Taxonomy" id="465554"/>
    <lineage>
        <taxon>Eukaryota</taxon>
        <taxon>Metazoa</taxon>
        <taxon>Ecdysozoa</taxon>
        <taxon>Nematoda</taxon>
        <taxon>Chromadorea</taxon>
        <taxon>Rhabditida</taxon>
        <taxon>Tylenchina</taxon>
        <taxon>Tylenchomorpha</taxon>
        <taxon>Aphelenchoidea</taxon>
        <taxon>Aphelenchoididae</taxon>
        <taxon>Bursaphelenchus</taxon>
    </lineage>
</organism>
<evidence type="ECO:0000313" key="8">
    <source>
        <dbReference type="EMBL" id="CAD5231055.1"/>
    </source>
</evidence>
<dbReference type="AlphaFoldDB" id="A0A811LRI9"/>
<evidence type="ECO:0000313" key="9">
    <source>
        <dbReference type="Proteomes" id="UP000614601"/>
    </source>
</evidence>
<feature type="transmembrane region" description="Helical" evidence="7">
    <location>
        <begin position="481"/>
        <end position="504"/>
    </location>
</feature>
<feature type="transmembrane region" description="Helical" evidence="7">
    <location>
        <begin position="454"/>
        <end position="475"/>
    </location>
</feature>
<protein>
    <recommendedName>
        <fullName evidence="7">Solute carrier family 40 member</fullName>
    </recommendedName>
</protein>
<feature type="transmembrane region" description="Helical" evidence="7">
    <location>
        <begin position="257"/>
        <end position="279"/>
    </location>
</feature>
<dbReference type="EMBL" id="CAJFCW020000006">
    <property type="protein sequence ID" value="CAG9128365.1"/>
    <property type="molecule type" value="Genomic_DNA"/>
</dbReference>
<dbReference type="Proteomes" id="UP000614601">
    <property type="component" value="Unassembled WGS sequence"/>
</dbReference>
<sequence length="534" mass="59635">MAEKSSGISRSFLLLYCGYGISCVGDRLWTFAIVFILERLGGMRLVSINQFIEAISAMLLSTYIGNWMDRRDRRHGTLTVLAVNNISVAVSAFMLLVCLSSYGGSSCILYFSCITLSIFFCALSKCASEAEKFSFTKDWIVVLTKKEDQSQLSARNATMTVIDQMSSVVAPIVTGYSLTFMGYKGACLFFVACNLLFWIVERALLAKVYNEVLELHVREKVRDETIEKEIDILTHTERLPVHKRLCKMVRAYWRQSVCPAAFGLAMLYMTVLGFDGLAISHAKSQNLPDDVIGWFRSAGSVLGIAGAFTYTFTERMIGVRRTGVIGLMLQQLFLWLCVVSIALPGSPFDPEAYKNEITLEKWWEQFVDAFAANPPDAPIQQIGQNISVIPTLPTLHSSADIDWSKFTIHGNSIISVTVFLSGLTLARLGLWMADLCITQLMQENIPEEERGTVFGVQNAMCQLFSVLKDIIVIVFPDPRTFGFLIIMSVLFVTFGFATYCVYLIKTRKHCKSSNMSLKPGPIQELTPLKSAEVE</sequence>
<evidence type="ECO:0000256" key="4">
    <source>
        <dbReference type="ARBA" id="ARBA00022692"/>
    </source>
</evidence>
<dbReference type="Gene3D" id="1.20.1250.20">
    <property type="entry name" value="MFS general substrate transporter like domains"/>
    <property type="match status" value="1"/>
</dbReference>
<evidence type="ECO:0000256" key="2">
    <source>
        <dbReference type="ARBA" id="ARBA00006279"/>
    </source>
</evidence>
<comment type="caution">
    <text evidence="8">The sequence shown here is derived from an EMBL/GenBank/DDBJ whole genome shotgun (WGS) entry which is preliminary data.</text>
</comment>
<evidence type="ECO:0000256" key="6">
    <source>
        <dbReference type="ARBA" id="ARBA00023136"/>
    </source>
</evidence>
<comment type="subcellular location">
    <subcellularLocation>
        <location evidence="1 7">Membrane</location>
        <topology evidence="1 7">Multi-pass membrane protein</topology>
    </subcellularLocation>
</comment>
<dbReference type="InterPro" id="IPR036259">
    <property type="entry name" value="MFS_trans_sf"/>
</dbReference>
<dbReference type="InterPro" id="IPR009716">
    <property type="entry name" value="Ferroportin-1"/>
</dbReference>
<dbReference type="OrthoDB" id="648861at2759"/>
<dbReference type="PANTHER" id="PTHR11660">
    <property type="entry name" value="SOLUTE CARRIER FAMILY 40 MEMBER"/>
    <property type="match status" value="1"/>
</dbReference>
<dbReference type="PANTHER" id="PTHR11660:SF69">
    <property type="entry name" value="SOLUTE CARRIER FAMILY 40 MEMBER"/>
    <property type="match status" value="1"/>
</dbReference>
<evidence type="ECO:0000256" key="5">
    <source>
        <dbReference type="ARBA" id="ARBA00022989"/>
    </source>
</evidence>
<proteinExistence type="inferred from homology"/>
<keyword evidence="7" id="KW-0406">Ion transport</keyword>
<dbReference type="GO" id="GO:0016020">
    <property type="term" value="C:membrane"/>
    <property type="evidence" value="ECO:0007669"/>
    <property type="project" value="UniProtKB-SubCell"/>
</dbReference>
<evidence type="ECO:0000256" key="7">
    <source>
        <dbReference type="RuleBase" id="RU365065"/>
    </source>
</evidence>
<comment type="caution">
    <text evidence="7">Lacks conserved residue(s) required for the propagation of feature annotation.</text>
</comment>
<keyword evidence="6 7" id="KW-0472">Membrane</keyword>